<accession>A0A5E4PG32</accession>
<dbReference type="RefSeq" id="WP_148338540.1">
    <property type="nucleotide sequence ID" value="NZ_LR699119.1"/>
</dbReference>
<sequence length="243" mass="27819">MAQTRKNNKIDYNLHDPQGHVTGQAQLDLSPDMPGIADEAFFRTLEQQLREYNDKHAVYLMALNQKFNFQADIVFEHLEDFLFPNMHSSARQAYEQEQQLKLLFNLLTQLAFQAIKARSGGFLGIGANDAAYQRAKTWLQQVARYAESKIVETPWYVPVPKEAYLLTALNDSPEAFIQAQAEMQVEHYVTELNDAKKNFPKEQLKEDGSNFSKQVTDYIGQIDAGACEVQQYRLQHRCGNSAH</sequence>
<evidence type="ECO:0000313" key="1">
    <source>
        <dbReference type="EMBL" id="VVC75331.1"/>
    </source>
</evidence>
<proteinExistence type="predicted"/>
<dbReference type="Proteomes" id="UP000324194">
    <property type="component" value="Chromosome 1"/>
</dbReference>
<keyword evidence="2" id="KW-1185">Reference proteome</keyword>
<gene>
    <name evidence="1" type="ORF">AQUSIP_06200</name>
</gene>
<dbReference type="AlphaFoldDB" id="A0A5E4PG32"/>
<dbReference type="EMBL" id="LR699119">
    <property type="protein sequence ID" value="VVC75331.1"/>
    <property type="molecule type" value="Genomic_DNA"/>
</dbReference>
<dbReference type="KEGG" id="asip:AQUSIP_06200"/>
<evidence type="ECO:0000313" key="2">
    <source>
        <dbReference type="Proteomes" id="UP000324194"/>
    </source>
</evidence>
<reference evidence="1 2" key="1">
    <citation type="submission" date="2019-08" db="EMBL/GenBank/DDBJ databases">
        <authorList>
            <person name="Guy L."/>
        </authorList>
    </citation>
    <scope>NUCLEOTIDE SEQUENCE [LARGE SCALE GENOMIC DNA]</scope>
    <source>
        <strain evidence="1 2">SGT-108</strain>
    </source>
</reference>
<organism evidence="1 2">
    <name type="scientific">Aquicella siphonis</name>
    <dbReference type="NCBI Taxonomy" id="254247"/>
    <lineage>
        <taxon>Bacteria</taxon>
        <taxon>Pseudomonadati</taxon>
        <taxon>Pseudomonadota</taxon>
        <taxon>Gammaproteobacteria</taxon>
        <taxon>Legionellales</taxon>
        <taxon>Coxiellaceae</taxon>
        <taxon>Aquicella</taxon>
    </lineage>
</organism>
<protein>
    <submittedName>
        <fullName evidence="1">Uncharacterized protein</fullName>
    </submittedName>
</protein>
<name>A0A5E4PG32_9COXI</name>